<sequence>MNNTVENIEASEENQLMGQHHDAVEPHHRFGIIQYKADTWDLSHLEAFAIRIDPNLGFEIHVIILFSCHCFSHSIKHDDRVESQIPAEEIFDNGRERRVLNEQRYRLSIQYLPKIIHELQQRKIQIAGSDVQNFVTFEIPDSDSSQTAARYAIFFEVEKSKSRKKHVLLRVQSAYILEKITDRQRKSGKVSFNALLKAVYEGRKIKG</sequence>
<protein>
    <recommendedName>
        <fullName evidence="3">Stationary phase growth adaptation protein</fullName>
    </recommendedName>
</protein>
<accession>D9SDV0</accession>
<proteinExistence type="predicted"/>
<dbReference type="RefSeq" id="WP_013292798.1">
    <property type="nucleotide sequence ID" value="NC_014394.1"/>
</dbReference>
<dbReference type="OrthoDB" id="63182at2"/>
<evidence type="ECO:0000313" key="2">
    <source>
        <dbReference type="Proteomes" id="UP000001235"/>
    </source>
</evidence>
<evidence type="ECO:0000313" key="1">
    <source>
        <dbReference type="EMBL" id="ADL54857.1"/>
    </source>
</evidence>
<dbReference type="eggNOG" id="ENOG5032X9E">
    <property type="taxonomic scope" value="Bacteria"/>
</dbReference>
<evidence type="ECO:0008006" key="3">
    <source>
        <dbReference type="Google" id="ProtNLM"/>
    </source>
</evidence>
<dbReference type="KEGG" id="gca:Galf_0821"/>
<dbReference type="AlphaFoldDB" id="D9SDV0"/>
<organism evidence="1 2">
    <name type="scientific">Gallionella capsiferriformans (strain ES-2)</name>
    <name type="common">Gallionella ferruginea capsiferriformans (strain ES-2)</name>
    <dbReference type="NCBI Taxonomy" id="395494"/>
    <lineage>
        <taxon>Bacteria</taxon>
        <taxon>Pseudomonadati</taxon>
        <taxon>Pseudomonadota</taxon>
        <taxon>Betaproteobacteria</taxon>
        <taxon>Nitrosomonadales</taxon>
        <taxon>Gallionellaceae</taxon>
        <taxon>Gallionella</taxon>
    </lineage>
</organism>
<dbReference type="EMBL" id="CP002159">
    <property type="protein sequence ID" value="ADL54857.1"/>
    <property type="molecule type" value="Genomic_DNA"/>
</dbReference>
<dbReference type="HOGENOM" id="CLU_1394024_0_0_4"/>
<gene>
    <name evidence="1" type="ordered locus">Galf_0821</name>
</gene>
<dbReference type="Proteomes" id="UP000001235">
    <property type="component" value="Chromosome"/>
</dbReference>
<keyword evidence="2" id="KW-1185">Reference proteome</keyword>
<name>D9SDV0_GALCS</name>
<reference evidence="1 2" key="1">
    <citation type="submission" date="2010-08" db="EMBL/GenBank/DDBJ databases">
        <title>Complete sequence of Gallionella capsiferriformans ES-2.</title>
        <authorList>
            <consortium name="US DOE Joint Genome Institute"/>
            <person name="Lucas S."/>
            <person name="Copeland A."/>
            <person name="Lapidus A."/>
            <person name="Cheng J.-F."/>
            <person name="Bruce D."/>
            <person name="Goodwin L."/>
            <person name="Pitluck S."/>
            <person name="Chertkov O."/>
            <person name="Davenport K.W."/>
            <person name="Detter J.C."/>
            <person name="Han C."/>
            <person name="Tapia R."/>
            <person name="Land M."/>
            <person name="Hauser L."/>
            <person name="Chang Y.-J."/>
            <person name="Jeffries C."/>
            <person name="Kyrpides N."/>
            <person name="Ivanova N."/>
            <person name="Mikhailova N."/>
            <person name="Shelobolina E.S."/>
            <person name="Picardal F."/>
            <person name="Roden E."/>
            <person name="Emerson D."/>
            <person name="Woyke T."/>
        </authorList>
    </citation>
    <scope>NUCLEOTIDE SEQUENCE [LARGE SCALE GENOMIC DNA]</scope>
    <source>
        <strain evidence="1 2">ES-2</strain>
    </source>
</reference>